<keyword evidence="2" id="KW-0472">Membrane</keyword>
<feature type="region of interest" description="Disordered" evidence="1">
    <location>
        <begin position="1"/>
        <end position="22"/>
    </location>
</feature>
<name>A0A0S4QXK0_9ACTN</name>
<dbReference type="AlphaFoldDB" id="A0A0S4QXK0"/>
<feature type="transmembrane region" description="Helical" evidence="2">
    <location>
        <begin position="415"/>
        <end position="433"/>
    </location>
</feature>
<dbReference type="EMBL" id="FAOZ01000034">
    <property type="protein sequence ID" value="CUU60052.1"/>
    <property type="molecule type" value="Genomic_DNA"/>
</dbReference>
<protein>
    <recommendedName>
        <fullName evidence="5">Secreted protein</fullName>
    </recommendedName>
</protein>
<evidence type="ECO:0000256" key="1">
    <source>
        <dbReference type="SAM" id="MobiDB-lite"/>
    </source>
</evidence>
<keyword evidence="4" id="KW-1185">Reference proteome</keyword>
<keyword evidence="2" id="KW-0812">Transmembrane</keyword>
<evidence type="ECO:0008006" key="5">
    <source>
        <dbReference type="Google" id="ProtNLM"/>
    </source>
</evidence>
<sequence length="443" mass="47470">MTAGPDTRTSVSRPSVSRPSVPPGWFRRFRSEAGTTPGRLRGLLAAMILATLAVCATGVEAVAELRNTTETAAERTSPTVIDAALVRVLLADADRVAVRSLLPPTAGGKRTTNGPGGLYQEDIKSVEQALERARTTGQVDLDAIRTVNDQMVVYLGDVAQAQAHAHAYAVASPAPDPANSVDLSVVYLSYAAEQLRSKDGILVAVENFRLANRSHLPNQGWGPWLLLVLHLTAGAVLLGLAVGAQLFLRRRFHRRASLELVGVAAIVVLMCGWTTAQSTATSRALDEGVRETDRVTCLSQARALAALADRDHRYGVHLPLEVSNAHPPQGACAAATPAYKEHPTDAQAGGFLSEQDGVETQRKLRTLLSAPPATASVGDSMYLDVDRSLRQLQESRTAPLARAWDDALPVRGLEWILIICAAAVVGLTLAVFAPRLREYRRRS</sequence>
<feature type="transmembrane region" description="Helical" evidence="2">
    <location>
        <begin position="256"/>
        <end position="276"/>
    </location>
</feature>
<evidence type="ECO:0000313" key="4">
    <source>
        <dbReference type="Proteomes" id="UP000198802"/>
    </source>
</evidence>
<keyword evidence="2" id="KW-1133">Transmembrane helix</keyword>
<feature type="transmembrane region" description="Helical" evidence="2">
    <location>
        <begin position="221"/>
        <end position="244"/>
    </location>
</feature>
<dbReference type="RefSeq" id="WP_131799598.1">
    <property type="nucleotide sequence ID" value="NZ_FAOZ01000034.1"/>
</dbReference>
<dbReference type="Proteomes" id="UP000198802">
    <property type="component" value="Unassembled WGS sequence"/>
</dbReference>
<organism evidence="3 4">
    <name type="scientific">Parafrankia irregularis</name>
    <dbReference type="NCBI Taxonomy" id="795642"/>
    <lineage>
        <taxon>Bacteria</taxon>
        <taxon>Bacillati</taxon>
        <taxon>Actinomycetota</taxon>
        <taxon>Actinomycetes</taxon>
        <taxon>Frankiales</taxon>
        <taxon>Frankiaceae</taxon>
        <taxon>Parafrankia</taxon>
    </lineage>
</organism>
<reference evidence="4" key="1">
    <citation type="submission" date="2015-11" db="EMBL/GenBank/DDBJ databases">
        <authorList>
            <person name="Varghese N."/>
        </authorList>
    </citation>
    <scope>NUCLEOTIDE SEQUENCE [LARGE SCALE GENOMIC DNA]</scope>
    <source>
        <strain evidence="4">DSM 45899</strain>
    </source>
</reference>
<gene>
    <name evidence="3" type="ORF">Ga0074812_13483</name>
</gene>
<evidence type="ECO:0000313" key="3">
    <source>
        <dbReference type="EMBL" id="CUU60052.1"/>
    </source>
</evidence>
<proteinExistence type="predicted"/>
<feature type="compositionally biased region" description="Low complexity" evidence="1">
    <location>
        <begin position="7"/>
        <end position="19"/>
    </location>
</feature>
<accession>A0A0S4QXK0</accession>
<evidence type="ECO:0000256" key="2">
    <source>
        <dbReference type="SAM" id="Phobius"/>
    </source>
</evidence>